<dbReference type="PANTHER" id="PTHR11178:SF1">
    <property type="entry name" value="NFU1 IRON-SULFUR CLUSTER SCAFFOLD HOMOLOG, MITOCHONDRIAL"/>
    <property type="match status" value="1"/>
</dbReference>
<organism evidence="4">
    <name type="scientific">Bellilinea caldifistulae</name>
    <dbReference type="NCBI Taxonomy" id="360411"/>
    <lineage>
        <taxon>Bacteria</taxon>
        <taxon>Bacillati</taxon>
        <taxon>Chloroflexota</taxon>
        <taxon>Anaerolineae</taxon>
        <taxon>Anaerolineales</taxon>
        <taxon>Anaerolineaceae</taxon>
        <taxon>Bellilinea</taxon>
    </lineage>
</organism>
<accession>A0A7C4L0I8</accession>
<dbReference type="AlphaFoldDB" id="A0A7C4L0I8"/>
<comment type="similarity">
    <text evidence="1">Belongs to the NifU family.</text>
</comment>
<name>A0A7C4L0I8_9CHLR</name>
<dbReference type="Gene3D" id="3.30.300.130">
    <property type="entry name" value="Fe-S cluster assembly (FSCA)"/>
    <property type="match status" value="1"/>
</dbReference>
<comment type="caution">
    <text evidence="4">The sequence shown here is derived from an EMBL/GenBank/DDBJ whole genome shotgun (WGS) entry which is preliminary data.</text>
</comment>
<dbReference type="PANTHER" id="PTHR11178">
    <property type="entry name" value="IRON-SULFUR CLUSTER SCAFFOLD PROTEIN NFU-RELATED"/>
    <property type="match status" value="1"/>
</dbReference>
<dbReference type="EMBL" id="DSXR01000120">
    <property type="protein sequence ID" value="HGS88299.1"/>
    <property type="molecule type" value="Genomic_DNA"/>
</dbReference>
<gene>
    <name evidence="4" type="ORF">ENT17_11895</name>
</gene>
<dbReference type="GO" id="GO:0016226">
    <property type="term" value="P:iron-sulfur cluster assembly"/>
    <property type="evidence" value="ECO:0007669"/>
    <property type="project" value="InterPro"/>
</dbReference>
<feature type="domain" description="NIF system FeS cluster assembly NifU C-terminal" evidence="3">
    <location>
        <begin position="29"/>
        <end position="86"/>
    </location>
</feature>
<evidence type="ECO:0000256" key="2">
    <source>
        <dbReference type="ARBA" id="ARBA00049958"/>
    </source>
</evidence>
<evidence type="ECO:0000256" key="1">
    <source>
        <dbReference type="ARBA" id="ARBA00006420"/>
    </source>
</evidence>
<evidence type="ECO:0000313" key="4">
    <source>
        <dbReference type="EMBL" id="HGS88299.1"/>
    </source>
</evidence>
<protein>
    <submittedName>
        <fullName evidence="4">NifU family protein</fullName>
    </submittedName>
</protein>
<dbReference type="SUPFAM" id="SSF117916">
    <property type="entry name" value="Fe-S cluster assembly (FSCA) domain-like"/>
    <property type="match status" value="1"/>
</dbReference>
<reference evidence="4" key="1">
    <citation type="journal article" date="2020" name="mSystems">
        <title>Genome- and Community-Level Interaction Insights into Carbon Utilization and Element Cycling Functions of Hydrothermarchaeota in Hydrothermal Sediment.</title>
        <authorList>
            <person name="Zhou Z."/>
            <person name="Liu Y."/>
            <person name="Xu W."/>
            <person name="Pan J."/>
            <person name="Luo Z.H."/>
            <person name="Li M."/>
        </authorList>
    </citation>
    <scope>NUCLEOTIDE SEQUENCE [LARGE SCALE GENOMIC DNA]</scope>
    <source>
        <strain evidence="4">SpSt-556</strain>
    </source>
</reference>
<dbReference type="InterPro" id="IPR001075">
    <property type="entry name" value="NIF_FeS_clus_asmbl_NifU_C"/>
</dbReference>
<dbReference type="Pfam" id="PF01106">
    <property type="entry name" value="NifU"/>
    <property type="match status" value="1"/>
</dbReference>
<dbReference type="InterPro" id="IPR034904">
    <property type="entry name" value="FSCA_dom_sf"/>
</dbReference>
<proteinExistence type="inferred from homology"/>
<dbReference type="GO" id="GO:0005506">
    <property type="term" value="F:iron ion binding"/>
    <property type="evidence" value="ECO:0007669"/>
    <property type="project" value="InterPro"/>
</dbReference>
<comment type="function">
    <text evidence="2">May be involved in the formation or repair of [Fe-S] clusters present in iron-sulfur proteins.</text>
</comment>
<sequence>MGNVTGGLKMGDAEIPAYSIEEQLRGLIEQLSAYIETYHGGEVEYIGFDGRVVKVRLGGACLGCPLSPVTLKGWVEGTIKQFFPEVHVEEETAS</sequence>
<evidence type="ECO:0000259" key="3">
    <source>
        <dbReference type="Pfam" id="PF01106"/>
    </source>
</evidence>
<dbReference type="GO" id="GO:0051536">
    <property type="term" value="F:iron-sulfur cluster binding"/>
    <property type="evidence" value="ECO:0007669"/>
    <property type="project" value="InterPro"/>
</dbReference>